<comment type="subunit">
    <text evidence="9">Binds MBD1. Binds SSBP1.</text>
</comment>
<dbReference type="SUPFAM" id="SSF50486">
    <property type="entry name" value="FMT C-terminal domain-like"/>
    <property type="match status" value="1"/>
</dbReference>
<gene>
    <name evidence="15" type="primary">106079626</name>
</gene>
<dbReference type="OrthoDB" id="6353017at2759"/>
<evidence type="ECO:0000313" key="15">
    <source>
        <dbReference type="EnsemblMetazoa" id="BGLB012397-PD"/>
    </source>
</evidence>
<dbReference type="NCBIfam" id="TIGR00567">
    <property type="entry name" value="3mg"/>
    <property type="match status" value="1"/>
</dbReference>
<reference evidence="15" key="2">
    <citation type="submission" date="2013-03" db="EMBL/GenBank/DDBJ databases">
        <title>Sequence assembly of the Biomphalaria glabrata genome version 4.3.</title>
        <authorList>
            <person name="Warren W."/>
            <person name="Wilson R.K."/>
            <person name="Hillier L.W."/>
            <person name="Minx P."/>
        </authorList>
    </citation>
    <scope>NUCLEOTIDE SEQUENCE</scope>
    <source>
        <strain evidence="15">BB02</strain>
    </source>
</reference>
<dbReference type="InterPro" id="IPR011034">
    <property type="entry name" value="Formyl_transferase-like_C_sf"/>
</dbReference>
<dbReference type="Gene3D" id="3.10.300.10">
    <property type="entry name" value="Methylpurine-DNA glycosylase (MPG)"/>
    <property type="match status" value="1"/>
</dbReference>
<dbReference type="EC" id="3.2.2.21" evidence="4"/>
<dbReference type="PANTHER" id="PTHR10429:SF0">
    <property type="entry name" value="DNA-3-METHYLADENINE GLYCOSYLASE"/>
    <property type="match status" value="1"/>
</dbReference>
<sequence length="256" mass="28865">MATSRIQSLGIKRKSSNEDDKQQGKKLLPLTETQIEDKLLISDNKLSFSFFNVNCEILAHLLLGQNLVRCIGGQRVSGKIVETEAYLGLEDKAAHTYNGKRTERNEAMFMAPGTAYVYNIYGMYCCLNISSQGEGCAVLIRALEPQEGLEIMKTHRSKNSTNSTKELKVKELTNGPSKLCQALAISKNDFNKCNLTNSELLWLEQGETIPDEKIVCSPRINIGYAEEWQEKPLRFYILGNSCVSKRDKKAEEHRYS</sequence>
<evidence type="ECO:0000256" key="1">
    <source>
        <dbReference type="ARBA" id="ARBA00000086"/>
    </source>
</evidence>
<dbReference type="HAMAP" id="MF_00527">
    <property type="entry name" value="3MGH"/>
    <property type="match status" value="1"/>
</dbReference>
<proteinExistence type="inferred from homology"/>
<feature type="region of interest" description="Disordered" evidence="14">
    <location>
        <begin position="1"/>
        <end position="25"/>
    </location>
</feature>
<evidence type="ECO:0000256" key="8">
    <source>
        <dbReference type="ARBA" id="ARBA00033426"/>
    </source>
</evidence>
<evidence type="ECO:0000256" key="7">
    <source>
        <dbReference type="ARBA" id="ARBA00023204"/>
    </source>
</evidence>
<dbReference type="FunFam" id="3.10.300.10:FF:000001">
    <property type="entry name" value="Putative 3-methyladenine DNA glycosylase"/>
    <property type="match status" value="1"/>
</dbReference>
<evidence type="ECO:0000256" key="6">
    <source>
        <dbReference type="ARBA" id="ARBA00022801"/>
    </source>
</evidence>
<name>A0A2C9K3A2_BIOGL</name>
<dbReference type="AlphaFoldDB" id="A0A2C9K3A2"/>
<dbReference type="EnsemblMetazoa" id="BGLB012397-RC">
    <property type="protein sequence ID" value="BGLB012397-PC"/>
    <property type="gene ID" value="BGLB012397"/>
</dbReference>
<comment type="similarity">
    <text evidence="3">Belongs to the DNA glycosylase MPG family.</text>
</comment>
<comment type="function">
    <text evidence="2">Hydrolysis of the deoxyribose N-glycosidic bond to excise 3-methyladenine, and 7-methylguanine from the damaged DNA polymer formed by alkylation lesions.</text>
</comment>
<dbReference type="Proteomes" id="UP000076420">
    <property type="component" value="Unassembled WGS sequence"/>
</dbReference>
<dbReference type="Pfam" id="PF02245">
    <property type="entry name" value="Pur_DNA_glyco"/>
    <property type="match status" value="1"/>
</dbReference>
<evidence type="ECO:0000256" key="9">
    <source>
        <dbReference type="ARBA" id="ARBA00066187"/>
    </source>
</evidence>
<accession>A0A2C9K3A2</accession>
<dbReference type="RefSeq" id="XP_013096281.2">
    <property type="nucleotide sequence ID" value="XM_013240827.2"/>
</dbReference>
<dbReference type="PANTHER" id="PTHR10429">
    <property type="entry name" value="DNA-3-METHYLADENINE GLYCOSYLASE"/>
    <property type="match status" value="1"/>
</dbReference>
<dbReference type="GO" id="GO:0003677">
    <property type="term" value="F:DNA binding"/>
    <property type="evidence" value="ECO:0007669"/>
    <property type="project" value="InterPro"/>
</dbReference>
<keyword evidence="6" id="KW-0378">Hydrolase</keyword>
<evidence type="ECO:0000256" key="2">
    <source>
        <dbReference type="ARBA" id="ARBA00002421"/>
    </source>
</evidence>
<organism evidence="15 16">
    <name type="scientific">Biomphalaria glabrata</name>
    <name type="common">Bloodfluke planorb</name>
    <name type="synonym">Freshwater snail</name>
    <dbReference type="NCBI Taxonomy" id="6526"/>
    <lineage>
        <taxon>Eukaryota</taxon>
        <taxon>Metazoa</taxon>
        <taxon>Spiralia</taxon>
        <taxon>Lophotrochozoa</taxon>
        <taxon>Mollusca</taxon>
        <taxon>Gastropoda</taxon>
        <taxon>Heterobranchia</taxon>
        <taxon>Euthyneura</taxon>
        <taxon>Panpulmonata</taxon>
        <taxon>Hygrophila</taxon>
        <taxon>Lymnaeoidea</taxon>
        <taxon>Planorbidae</taxon>
        <taxon>Biomphalaria</taxon>
    </lineage>
</organism>
<evidence type="ECO:0000313" key="16">
    <source>
        <dbReference type="Proteomes" id="UP000076420"/>
    </source>
</evidence>
<reference evidence="15" key="1">
    <citation type="journal article" date="2004" name="J. Parasitol.">
        <title>The mitochondrial genome of Biomphalaria glabrata (Gastropoda: Basommatophora), intermediate host of Schistosoma mansoni.</title>
        <authorList>
            <person name="DeJong R.J."/>
            <person name="Emery A.M."/>
            <person name="Adema C.M."/>
        </authorList>
    </citation>
    <scope>NUCLEOTIDE SEQUENCE</scope>
    <source>
        <strain evidence="15">BB02</strain>
    </source>
</reference>
<evidence type="ECO:0000256" key="11">
    <source>
        <dbReference type="ARBA" id="ARBA00076879"/>
    </source>
</evidence>
<dbReference type="CDD" id="cd00540">
    <property type="entry name" value="AAG"/>
    <property type="match status" value="1"/>
</dbReference>
<keyword evidence="5" id="KW-0227">DNA damage</keyword>
<dbReference type="STRING" id="6526.A0A2C9K3A2"/>
<reference evidence="15" key="3">
    <citation type="submission" date="2020-05" db="UniProtKB">
        <authorList>
            <consortium name="EnsemblMetazoa"/>
        </authorList>
    </citation>
    <scope>IDENTIFICATION</scope>
    <source>
        <strain evidence="15">BB02</strain>
    </source>
</reference>
<evidence type="ECO:0000256" key="14">
    <source>
        <dbReference type="SAM" id="MobiDB-lite"/>
    </source>
</evidence>
<comment type="catalytic activity">
    <reaction evidence="1">
        <text>Hydrolysis of alkylated DNA, releasing 3-methyladenine, 3-methylguanine, 7-methylguanine and 7-methyladenine.</text>
        <dbReference type="EC" id="3.2.2.21"/>
    </reaction>
</comment>
<dbReference type="InterPro" id="IPR003180">
    <property type="entry name" value="MPG"/>
</dbReference>
<evidence type="ECO:0000256" key="13">
    <source>
        <dbReference type="ARBA" id="ARBA00082988"/>
    </source>
</evidence>
<dbReference type="RefSeq" id="XP_013096280.2">
    <property type="nucleotide sequence ID" value="XM_013240826.2"/>
</dbReference>
<keyword evidence="7" id="KW-0234">DNA repair</keyword>
<dbReference type="GO" id="GO:0003905">
    <property type="term" value="F:alkylbase DNA N-glycosylase activity"/>
    <property type="evidence" value="ECO:0007669"/>
    <property type="project" value="UniProtKB-EC"/>
</dbReference>
<dbReference type="VEuPathDB" id="VectorBase:BGLB012397"/>
<evidence type="ECO:0000256" key="4">
    <source>
        <dbReference type="ARBA" id="ARBA00012000"/>
    </source>
</evidence>
<evidence type="ECO:0000256" key="3">
    <source>
        <dbReference type="ARBA" id="ARBA00009232"/>
    </source>
</evidence>
<evidence type="ECO:0000256" key="12">
    <source>
        <dbReference type="ARBA" id="ARBA00078171"/>
    </source>
</evidence>
<dbReference type="InterPro" id="IPR036995">
    <property type="entry name" value="MPG_sf"/>
</dbReference>
<dbReference type="VEuPathDB" id="VectorBase:BGLAX_032676"/>
<protein>
    <recommendedName>
        <fullName evidence="10">DNA-3-methyladenine glycosylase</fullName>
        <ecNumber evidence="4">3.2.2.21</ecNumber>
    </recommendedName>
    <alternativeName>
        <fullName evidence="11">3-alkyladenine DNA glycosylase</fullName>
    </alternativeName>
    <alternativeName>
        <fullName evidence="8">3-methyladenine DNA glycosidase</fullName>
    </alternativeName>
    <alternativeName>
        <fullName evidence="13">ADPG</fullName>
    </alternativeName>
    <alternativeName>
        <fullName evidence="12">N-methylpurine-DNA glycosylase</fullName>
    </alternativeName>
</protein>
<evidence type="ECO:0000256" key="10">
    <source>
        <dbReference type="ARBA" id="ARBA00068926"/>
    </source>
</evidence>
<dbReference type="GO" id="GO:0006284">
    <property type="term" value="P:base-excision repair"/>
    <property type="evidence" value="ECO:0007669"/>
    <property type="project" value="InterPro"/>
</dbReference>
<dbReference type="KEGG" id="bgt:106079626"/>
<dbReference type="EnsemblMetazoa" id="BGLB012397-RD">
    <property type="protein sequence ID" value="BGLB012397-PD"/>
    <property type="gene ID" value="BGLB012397"/>
</dbReference>
<dbReference type="EnsemblMetazoa" id="BGLB012397-RB">
    <property type="protein sequence ID" value="BGLB012397-PB"/>
    <property type="gene ID" value="BGLB012397"/>
</dbReference>
<evidence type="ECO:0000256" key="5">
    <source>
        <dbReference type="ARBA" id="ARBA00022763"/>
    </source>
</evidence>